<evidence type="ECO:0000313" key="1">
    <source>
        <dbReference type="EMBL" id="MBW0556198.1"/>
    </source>
</evidence>
<keyword evidence="2" id="KW-1185">Reference proteome</keyword>
<name>A0A9Q3J606_9BASI</name>
<dbReference type="EMBL" id="AVOT02063547">
    <property type="protein sequence ID" value="MBW0556198.1"/>
    <property type="molecule type" value="Genomic_DNA"/>
</dbReference>
<evidence type="ECO:0000313" key="2">
    <source>
        <dbReference type="Proteomes" id="UP000765509"/>
    </source>
</evidence>
<accession>A0A9Q3J606</accession>
<dbReference type="Proteomes" id="UP000765509">
    <property type="component" value="Unassembled WGS sequence"/>
</dbReference>
<sequence length="123" mass="14711">MIPPHLRDFGVPRNYSLQRELTISRNRGLGRREVSVVQSHNKWKNGPSYTLQNGFQQKNSRNYVHRTFYSNPYYLQGASPVENGRQGIQPRAPLERTCRKYSEYFPQRDVLQRTYHRRESNQR</sequence>
<proteinExistence type="predicted"/>
<gene>
    <name evidence="1" type="ORF">O181_095913</name>
</gene>
<reference evidence="1" key="1">
    <citation type="submission" date="2021-03" db="EMBL/GenBank/DDBJ databases">
        <title>Draft genome sequence of rust myrtle Austropuccinia psidii MF-1, a brazilian biotype.</title>
        <authorList>
            <person name="Quecine M.C."/>
            <person name="Pachon D.M.R."/>
            <person name="Bonatelli M.L."/>
            <person name="Correr F.H."/>
            <person name="Franceschini L.M."/>
            <person name="Leite T.F."/>
            <person name="Margarido G.R.A."/>
            <person name="Almeida C.A."/>
            <person name="Ferrarezi J.A."/>
            <person name="Labate C.A."/>
        </authorList>
    </citation>
    <scope>NUCLEOTIDE SEQUENCE</scope>
    <source>
        <strain evidence="1">MF-1</strain>
    </source>
</reference>
<comment type="caution">
    <text evidence="1">The sequence shown here is derived from an EMBL/GenBank/DDBJ whole genome shotgun (WGS) entry which is preliminary data.</text>
</comment>
<dbReference type="AlphaFoldDB" id="A0A9Q3J606"/>
<protein>
    <submittedName>
        <fullName evidence="1">Uncharacterized protein</fullName>
    </submittedName>
</protein>
<organism evidence="1 2">
    <name type="scientific">Austropuccinia psidii MF-1</name>
    <dbReference type="NCBI Taxonomy" id="1389203"/>
    <lineage>
        <taxon>Eukaryota</taxon>
        <taxon>Fungi</taxon>
        <taxon>Dikarya</taxon>
        <taxon>Basidiomycota</taxon>
        <taxon>Pucciniomycotina</taxon>
        <taxon>Pucciniomycetes</taxon>
        <taxon>Pucciniales</taxon>
        <taxon>Sphaerophragmiaceae</taxon>
        <taxon>Austropuccinia</taxon>
    </lineage>
</organism>